<evidence type="ECO:0000313" key="2">
    <source>
        <dbReference type="EMBL" id="TFD62583.1"/>
    </source>
</evidence>
<dbReference type="PANTHER" id="PTHR13812">
    <property type="entry name" value="KETIMINE REDUCTASE MU-CRYSTALLIN"/>
    <property type="match status" value="1"/>
</dbReference>
<protein>
    <submittedName>
        <fullName evidence="2">Ornithine cyclodeaminase family protein</fullName>
    </submittedName>
</protein>
<sequence>MSIRWSGANSGCTERTATRVPTIPRPTSFLSGGKTASNQWFLLTTSLTLMPPSALRNKPRSSRPSSCPEAPRKLLQGAPKMIFLTEDDVNDLVSMDDALTAVRTALGGQGRGTTNNAIRSRASLGPLNLNILGGAVDEMQSLGAKIYVTGSGAAKFWFMLFASDGTCDALMEADRLGQLRTGAASGISTQSLARADADELGLIGSGYQAWTQAEAIVRSSNISKIRVFSRSPQNAQKFATDFSERFSLSVEPVTSVDSAIDGADIVVTMTSSHNPIIEASHLRPGTHYVFAGSNNPLNSEAAPAVLSGIDVLVTDDLDQARIEGGTLLRAVDAGTIGWETVGLLGDVIAGRAIGREGDNQTTAFIAHGAGSWDTALGRVAFEKATAQGRGVVLPISGGVVAGRR</sequence>
<dbReference type="PANTHER" id="PTHR13812:SF19">
    <property type="entry name" value="KETIMINE REDUCTASE MU-CRYSTALLIN"/>
    <property type="match status" value="1"/>
</dbReference>
<reference evidence="2 3" key="1">
    <citation type="submission" date="2019-03" db="EMBL/GenBank/DDBJ databases">
        <title>Genomics of glacier-inhabiting Cryobacterium strains.</title>
        <authorList>
            <person name="Liu Q."/>
            <person name="Xin Y.-H."/>
        </authorList>
    </citation>
    <scope>NUCLEOTIDE SEQUENCE [LARGE SCALE GENOMIC DNA]</scope>
    <source>
        <strain evidence="2 3">Sr39</strain>
    </source>
</reference>
<dbReference type="Gene3D" id="3.40.50.720">
    <property type="entry name" value="NAD(P)-binding Rossmann-like Domain"/>
    <property type="match status" value="1"/>
</dbReference>
<dbReference type="AlphaFoldDB" id="A0A4R9AI31"/>
<dbReference type="Gene3D" id="3.30.1780.10">
    <property type="entry name" value="ornithine cyclodeaminase, domain 1"/>
    <property type="match status" value="1"/>
</dbReference>
<dbReference type="InterPro" id="IPR023401">
    <property type="entry name" value="ODC_N"/>
</dbReference>
<comment type="caution">
    <text evidence="2">The sequence shown here is derived from an EMBL/GenBank/DDBJ whole genome shotgun (WGS) entry which is preliminary data.</text>
</comment>
<organism evidence="2 3">
    <name type="scientific">Cryobacterium suzukii</name>
    <dbReference type="NCBI Taxonomy" id="1259198"/>
    <lineage>
        <taxon>Bacteria</taxon>
        <taxon>Bacillati</taxon>
        <taxon>Actinomycetota</taxon>
        <taxon>Actinomycetes</taxon>
        <taxon>Micrococcales</taxon>
        <taxon>Microbacteriaceae</taxon>
        <taxon>Cryobacterium</taxon>
    </lineage>
</organism>
<gene>
    <name evidence="2" type="ORF">E3T39_01130</name>
</gene>
<dbReference type="InterPro" id="IPR003462">
    <property type="entry name" value="ODC_Mu_crystall"/>
</dbReference>
<dbReference type="InterPro" id="IPR036291">
    <property type="entry name" value="NAD(P)-bd_dom_sf"/>
</dbReference>
<name>A0A4R9AI31_9MICO</name>
<evidence type="ECO:0000256" key="1">
    <source>
        <dbReference type="SAM" id="MobiDB-lite"/>
    </source>
</evidence>
<dbReference type="EMBL" id="SOHJ01000002">
    <property type="protein sequence ID" value="TFD62583.1"/>
    <property type="molecule type" value="Genomic_DNA"/>
</dbReference>
<accession>A0A4R9AI31</accession>
<proteinExistence type="predicted"/>
<keyword evidence="3" id="KW-1185">Reference proteome</keyword>
<dbReference type="Proteomes" id="UP000298170">
    <property type="component" value="Unassembled WGS sequence"/>
</dbReference>
<dbReference type="SUPFAM" id="SSF51735">
    <property type="entry name" value="NAD(P)-binding Rossmann-fold domains"/>
    <property type="match status" value="1"/>
</dbReference>
<evidence type="ECO:0000313" key="3">
    <source>
        <dbReference type="Proteomes" id="UP000298170"/>
    </source>
</evidence>
<feature type="region of interest" description="Disordered" evidence="1">
    <location>
        <begin position="52"/>
        <end position="72"/>
    </location>
</feature>
<dbReference type="Pfam" id="PF02423">
    <property type="entry name" value="OCD_Mu_crystall"/>
    <property type="match status" value="1"/>
</dbReference>
<dbReference type="OrthoDB" id="4311033at2"/>
<feature type="region of interest" description="Disordered" evidence="1">
    <location>
        <begin position="1"/>
        <end position="29"/>
    </location>
</feature>
<dbReference type="GO" id="GO:0005737">
    <property type="term" value="C:cytoplasm"/>
    <property type="evidence" value="ECO:0007669"/>
    <property type="project" value="TreeGrafter"/>
</dbReference>